<gene>
    <name evidence="2" type="ORF">HPP92_029103</name>
    <name evidence="1" type="ORF">HPP92_029114</name>
</gene>
<dbReference type="Proteomes" id="UP000636800">
    <property type="component" value="Unassembled WGS sequence"/>
</dbReference>
<proteinExistence type="predicted"/>
<reference evidence="3 4" key="1">
    <citation type="journal article" date="2020" name="Nat. Food">
        <title>A phased Vanilla planifolia genome enables genetic improvement of flavour and production.</title>
        <authorList>
            <person name="Hasing T."/>
            <person name="Tang H."/>
            <person name="Brym M."/>
            <person name="Khazi F."/>
            <person name="Huang T."/>
            <person name="Chambers A.H."/>
        </authorList>
    </citation>
    <scope>NUCLEOTIDE SEQUENCE [LARGE SCALE GENOMIC DNA]</scope>
    <source>
        <tissue evidence="2">Leaf</tissue>
    </source>
</reference>
<sequence>MEEEEVRDLDPCMRKERRSGFLLSVVVPLVEIHQRRELPSLFLALEQSVGSVLSIVEIESIGLVHKMSGVSKSFDWMWRRLLIVLDETRVRVGRSMFRIFELYGNPKADVEEIFSWLRSGCVRQQPIEELAKIGLVFEFTQGFSTGPEGVALANSPLNIGSNLKSSQLKETQVSELVIKLEAPLLGKE</sequence>
<name>A0A835P3I7_VANPL</name>
<evidence type="ECO:0000313" key="3">
    <source>
        <dbReference type="Proteomes" id="UP000636800"/>
    </source>
</evidence>
<evidence type="ECO:0000313" key="2">
    <source>
        <dbReference type="EMBL" id="KAG0445896.1"/>
    </source>
</evidence>
<accession>A0A835P3I7</accession>
<evidence type="ECO:0000313" key="4">
    <source>
        <dbReference type="Proteomes" id="UP000639772"/>
    </source>
</evidence>
<keyword evidence="3" id="KW-1185">Reference proteome</keyword>
<dbReference type="EMBL" id="JADCNM010000639">
    <property type="protein sequence ID" value="KAG0445876.1"/>
    <property type="molecule type" value="Genomic_DNA"/>
</dbReference>
<evidence type="ECO:0000313" key="1">
    <source>
        <dbReference type="EMBL" id="KAG0445876.1"/>
    </source>
</evidence>
<protein>
    <submittedName>
        <fullName evidence="2">Uncharacterized protein</fullName>
    </submittedName>
</protein>
<dbReference type="AlphaFoldDB" id="A0A835P3I7"/>
<dbReference type="EMBL" id="JADCNL010000638">
    <property type="protein sequence ID" value="KAG0445896.1"/>
    <property type="molecule type" value="Genomic_DNA"/>
</dbReference>
<comment type="caution">
    <text evidence="2">The sequence shown here is derived from an EMBL/GenBank/DDBJ whole genome shotgun (WGS) entry which is preliminary data.</text>
</comment>
<dbReference type="Proteomes" id="UP000639772">
    <property type="component" value="Unassembled WGS sequence"/>
</dbReference>
<organism evidence="2 3">
    <name type="scientific">Vanilla planifolia</name>
    <name type="common">Vanilla</name>
    <dbReference type="NCBI Taxonomy" id="51239"/>
    <lineage>
        <taxon>Eukaryota</taxon>
        <taxon>Viridiplantae</taxon>
        <taxon>Streptophyta</taxon>
        <taxon>Embryophyta</taxon>
        <taxon>Tracheophyta</taxon>
        <taxon>Spermatophyta</taxon>
        <taxon>Magnoliopsida</taxon>
        <taxon>Liliopsida</taxon>
        <taxon>Asparagales</taxon>
        <taxon>Orchidaceae</taxon>
        <taxon>Vanilloideae</taxon>
        <taxon>Vanilleae</taxon>
        <taxon>Vanilla</taxon>
    </lineage>
</organism>